<feature type="region of interest" description="Disordered" evidence="1">
    <location>
        <begin position="7"/>
        <end position="27"/>
    </location>
</feature>
<comment type="caution">
    <text evidence="2">The sequence shown here is derived from an EMBL/GenBank/DDBJ whole genome shotgun (WGS) entry which is preliminary data.</text>
</comment>
<reference evidence="3" key="2">
    <citation type="submission" date="2019-10" db="EMBL/GenBank/DDBJ databases">
        <title>A de novo genome assembly of a pear dwarfing rootstock.</title>
        <authorList>
            <person name="Wang F."/>
            <person name="Wang J."/>
            <person name="Li S."/>
            <person name="Zhang Y."/>
            <person name="Fang M."/>
            <person name="Ma L."/>
            <person name="Zhao Y."/>
            <person name="Jiang S."/>
        </authorList>
    </citation>
    <scope>NUCLEOTIDE SEQUENCE [LARGE SCALE GENOMIC DNA]</scope>
</reference>
<reference evidence="2 3" key="1">
    <citation type="submission" date="2019-09" db="EMBL/GenBank/DDBJ databases">
        <authorList>
            <person name="Ou C."/>
        </authorList>
    </citation>
    <scope>NUCLEOTIDE SEQUENCE [LARGE SCALE GENOMIC DNA]</scope>
    <source>
        <strain evidence="2">S2</strain>
        <tissue evidence="2">Leaf</tissue>
    </source>
</reference>
<keyword evidence="3" id="KW-1185">Reference proteome</keyword>
<organism evidence="2 3">
    <name type="scientific">Pyrus ussuriensis x Pyrus communis</name>
    <dbReference type="NCBI Taxonomy" id="2448454"/>
    <lineage>
        <taxon>Eukaryota</taxon>
        <taxon>Viridiplantae</taxon>
        <taxon>Streptophyta</taxon>
        <taxon>Embryophyta</taxon>
        <taxon>Tracheophyta</taxon>
        <taxon>Spermatophyta</taxon>
        <taxon>Magnoliopsida</taxon>
        <taxon>eudicotyledons</taxon>
        <taxon>Gunneridae</taxon>
        <taxon>Pentapetalae</taxon>
        <taxon>rosids</taxon>
        <taxon>fabids</taxon>
        <taxon>Rosales</taxon>
        <taxon>Rosaceae</taxon>
        <taxon>Amygdaloideae</taxon>
        <taxon>Maleae</taxon>
        <taxon>Pyrus</taxon>
    </lineage>
</organism>
<gene>
    <name evidence="2" type="ORF">D8674_031234</name>
</gene>
<proteinExistence type="predicted"/>
<accession>A0A5N5FBA2</accession>
<evidence type="ECO:0000313" key="3">
    <source>
        <dbReference type="Proteomes" id="UP000327157"/>
    </source>
</evidence>
<reference evidence="2 3" key="3">
    <citation type="submission" date="2019-11" db="EMBL/GenBank/DDBJ databases">
        <title>A de novo genome assembly of a pear dwarfing rootstock.</title>
        <authorList>
            <person name="Wang F."/>
            <person name="Wang J."/>
            <person name="Li S."/>
            <person name="Zhang Y."/>
            <person name="Fang M."/>
            <person name="Ma L."/>
            <person name="Zhao Y."/>
            <person name="Jiang S."/>
        </authorList>
    </citation>
    <scope>NUCLEOTIDE SEQUENCE [LARGE SCALE GENOMIC DNA]</scope>
    <source>
        <strain evidence="2">S2</strain>
        <tissue evidence="2">Leaf</tissue>
    </source>
</reference>
<dbReference type="Proteomes" id="UP000327157">
    <property type="component" value="Chromosome 7"/>
</dbReference>
<dbReference type="EMBL" id="SMOL01000781">
    <property type="protein sequence ID" value="KAB2595784.1"/>
    <property type="molecule type" value="Genomic_DNA"/>
</dbReference>
<dbReference type="AlphaFoldDB" id="A0A5N5FBA2"/>
<sequence>MCTLLLRTGSPSFSPPRNPRSQPSSSSTSTTIASSFCSAFFIFPALSFEYLPSPVLNSESASASKSKTLASSPPLSVSPSLNSTWNFLNTSLQLSLMLKSSDRVFRALTLHELCRIRSGALVDDDSSLVPKHDLLLRS</sequence>
<evidence type="ECO:0000313" key="2">
    <source>
        <dbReference type="EMBL" id="KAB2595784.1"/>
    </source>
</evidence>
<name>A0A5N5FBA2_9ROSA</name>
<protein>
    <submittedName>
        <fullName evidence="2">Uncharacterized protein</fullName>
    </submittedName>
</protein>
<evidence type="ECO:0000256" key="1">
    <source>
        <dbReference type="SAM" id="MobiDB-lite"/>
    </source>
</evidence>